<comment type="caution">
    <text evidence="4">The sequence shown here is derived from an EMBL/GenBank/DDBJ whole genome shotgun (WGS) entry which is preliminary data.</text>
</comment>
<dbReference type="RefSeq" id="WP_318600232.1">
    <property type="nucleotide sequence ID" value="NZ_JAWSTH010000102.1"/>
</dbReference>
<dbReference type="InterPro" id="IPR011049">
    <property type="entry name" value="Serralysin-like_metalloprot_C"/>
</dbReference>
<dbReference type="PRINTS" id="PR00313">
    <property type="entry name" value="CABNDNGRPT"/>
</dbReference>
<evidence type="ECO:0000256" key="2">
    <source>
        <dbReference type="ARBA" id="ARBA00022525"/>
    </source>
</evidence>
<dbReference type="InterPro" id="IPR050557">
    <property type="entry name" value="RTX_toxin/Mannuronan_C5-epim"/>
</dbReference>
<evidence type="ECO:0008006" key="6">
    <source>
        <dbReference type="Google" id="ProtNLM"/>
    </source>
</evidence>
<gene>
    <name evidence="4" type="ORF">R7226_25665</name>
</gene>
<dbReference type="InterPro" id="IPR001343">
    <property type="entry name" value="Hemolysn_Ca-bd"/>
</dbReference>
<dbReference type="PANTHER" id="PTHR38340">
    <property type="entry name" value="S-LAYER PROTEIN"/>
    <property type="match status" value="1"/>
</dbReference>
<dbReference type="SUPFAM" id="SSF51120">
    <property type="entry name" value="beta-Roll"/>
    <property type="match status" value="1"/>
</dbReference>
<evidence type="ECO:0000313" key="5">
    <source>
        <dbReference type="Proteomes" id="UP001284601"/>
    </source>
</evidence>
<evidence type="ECO:0000256" key="3">
    <source>
        <dbReference type="SAM" id="SignalP"/>
    </source>
</evidence>
<dbReference type="EMBL" id="JAWSTH010000102">
    <property type="protein sequence ID" value="MDW5597766.1"/>
    <property type="molecule type" value="Genomic_DNA"/>
</dbReference>
<reference evidence="5" key="1">
    <citation type="submission" date="2023-07" db="EMBL/GenBank/DDBJ databases">
        <title>Conexibacter stalactiti sp. nov., isolated from stalactites in a lava cave and emended description of the genus Conexibacter.</title>
        <authorList>
            <person name="Lee S.D."/>
        </authorList>
    </citation>
    <scope>NUCLEOTIDE SEQUENCE [LARGE SCALE GENOMIC DNA]</scope>
    <source>
        <strain evidence="5">KCTC 39840</strain>
    </source>
</reference>
<proteinExistence type="predicted"/>
<dbReference type="Pfam" id="PF00353">
    <property type="entry name" value="HemolysinCabind"/>
    <property type="match status" value="2"/>
</dbReference>
<dbReference type="InterPro" id="IPR018511">
    <property type="entry name" value="Hemolysin-typ_Ca-bd_CS"/>
</dbReference>
<keyword evidence="3" id="KW-0732">Signal</keyword>
<dbReference type="PROSITE" id="PS00330">
    <property type="entry name" value="HEMOLYSIN_CALCIUM"/>
    <property type="match status" value="2"/>
</dbReference>
<evidence type="ECO:0000313" key="4">
    <source>
        <dbReference type="EMBL" id="MDW5597766.1"/>
    </source>
</evidence>
<sequence>MKVSIALRVAATAAAIGAAGLTATAAAAPRPPAAATCTIRGTPNDDVLRGTNGDDVICGLGGNDKLMGLKGDDVLVGGAGHDELSGGAGRDTHFGGAGRDRVMADQHDTVADRAPGDFFPDYDVSVFVRFNGYAGQSVKLSQGGTSNCTRDESYGKKTIAADGRLELKMVVKRSGSCVSQPSNNAWKIELEDGASGQVNVQRPADSRPYAGACFSTWTRATCRNSPVTVSAP</sequence>
<feature type="chain" id="PRO_5045883008" description="Hemolysin type calcium-binding protein" evidence="3">
    <location>
        <begin position="28"/>
        <end position="232"/>
    </location>
</feature>
<dbReference type="PANTHER" id="PTHR38340:SF1">
    <property type="entry name" value="S-LAYER PROTEIN"/>
    <property type="match status" value="1"/>
</dbReference>
<reference evidence="4 5" key="2">
    <citation type="submission" date="2023-10" db="EMBL/GenBank/DDBJ databases">
        <authorList>
            <person name="Han X.F."/>
        </authorList>
    </citation>
    <scope>NUCLEOTIDE SEQUENCE [LARGE SCALE GENOMIC DNA]</scope>
    <source>
        <strain evidence="4 5">KCTC 39840</strain>
    </source>
</reference>
<keyword evidence="2" id="KW-0964">Secreted</keyword>
<name>A0ABU4HWR4_9ACTN</name>
<accession>A0ABU4HWR4</accession>
<organism evidence="4 5">
    <name type="scientific">Conexibacter stalactiti</name>
    <dbReference type="NCBI Taxonomy" id="1940611"/>
    <lineage>
        <taxon>Bacteria</taxon>
        <taxon>Bacillati</taxon>
        <taxon>Actinomycetota</taxon>
        <taxon>Thermoleophilia</taxon>
        <taxon>Solirubrobacterales</taxon>
        <taxon>Conexibacteraceae</taxon>
        <taxon>Conexibacter</taxon>
    </lineage>
</organism>
<comment type="subcellular location">
    <subcellularLocation>
        <location evidence="1">Secreted</location>
    </subcellularLocation>
</comment>
<dbReference type="Proteomes" id="UP001284601">
    <property type="component" value="Unassembled WGS sequence"/>
</dbReference>
<keyword evidence="5" id="KW-1185">Reference proteome</keyword>
<feature type="signal peptide" evidence="3">
    <location>
        <begin position="1"/>
        <end position="27"/>
    </location>
</feature>
<dbReference type="Gene3D" id="2.150.10.10">
    <property type="entry name" value="Serralysin-like metalloprotease, C-terminal"/>
    <property type="match status" value="1"/>
</dbReference>
<evidence type="ECO:0000256" key="1">
    <source>
        <dbReference type="ARBA" id="ARBA00004613"/>
    </source>
</evidence>
<protein>
    <recommendedName>
        <fullName evidence="6">Hemolysin type calcium-binding protein</fullName>
    </recommendedName>
</protein>